<keyword evidence="1" id="KW-0812">Transmembrane</keyword>
<dbReference type="AlphaFoldDB" id="A0A3N0E7R7"/>
<evidence type="ECO:0000313" key="3">
    <source>
        <dbReference type="EMBL" id="RNL83895.1"/>
    </source>
</evidence>
<gene>
    <name evidence="3" type="ORF">EFW17_14970</name>
</gene>
<comment type="caution">
    <text evidence="3">The sequence shown here is derived from an EMBL/GenBank/DDBJ whole genome shotgun (WGS) entry which is preliminary data.</text>
</comment>
<feature type="transmembrane region" description="Helical" evidence="1">
    <location>
        <begin position="190"/>
        <end position="209"/>
    </location>
</feature>
<feature type="domain" description="CAAX prenyl protease 2/Lysostaphin resistance protein A-like" evidence="2">
    <location>
        <begin position="223"/>
        <end position="318"/>
    </location>
</feature>
<dbReference type="GO" id="GO:0008237">
    <property type="term" value="F:metallopeptidase activity"/>
    <property type="evidence" value="ECO:0007669"/>
    <property type="project" value="UniProtKB-KW"/>
</dbReference>
<dbReference type="RefSeq" id="WP_123202009.1">
    <property type="nucleotide sequence ID" value="NZ_RJMB01000014.1"/>
</dbReference>
<dbReference type="OrthoDB" id="3609935at2"/>
<dbReference type="EMBL" id="RJMB01000014">
    <property type="protein sequence ID" value="RNL83895.1"/>
    <property type="molecule type" value="Genomic_DNA"/>
</dbReference>
<keyword evidence="1" id="KW-0472">Membrane</keyword>
<keyword evidence="4" id="KW-1185">Reference proteome</keyword>
<reference evidence="3 4" key="1">
    <citation type="submission" date="2018-11" db="EMBL/GenBank/DDBJ databases">
        <title>The genome draft of YIM 96095.</title>
        <authorList>
            <person name="Tang S.-K."/>
            <person name="Chunyu W.-X."/>
            <person name="Feng Y.-Z."/>
        </authorList>
    </citation>
    <scope>NUCLEOTIDE SEQUENCE [LARGE SCALE GENOMIC DNA]</scope>
    <source>
        <strain evidence="3 4">YIM 96095</strain>
    </source>
</reference>
<proteinExistence type="predicted"/>
<feature type="transmembrane region" description="Helical" evidence="1">
    <location>
        <begin position="221"/>
        <end position="242"/>
    </location>
</feature>
<dbReference type="GO" id="GO:0004175">
    <property type="term" value="F:endopeptidase activity"/>
    <property type="evidence" value="ECO:0007669"/>
    <property type="project" value="UniProtKB-ARBA"/>
</dbReference>
<dbReference type="GO" id="GO:0080120">
    <property type="term" value="P:CAAX-box protein maturation"/>
    <property type="evidence" value="ECO:0007669"/>
    <property type="project" value="UniProtKB-ARBA"/>
</dbReference>
<feature type="transmembrane region" description="Helical" evidence="1">
    <location>
        <begin position="152"/>
        <end position="170"/>
    </location>
</feature>
<accession>A0A3N0E7R7</accession>
<dbReference type="Proteomes" id="UP000269198">
    <property type="component" value="Unassembled WGS sequence"/>
</dbReference>
<evidence type="ECO:0000313" key="4">
    <source>
        <dbReference type="Proteomes" id="UP000269198"/>
    </source>
</evidence>
<organism evidence="3 4">
    <name type="scientific">Halostreptopolyspora alba</name>
    <dbReference type="NCBI Taxonomy" id="2487137"/>
    <lineage>
        <taxon>Bacteria</taxon>
        <taxon>Bacillati</taxon>
        <taxon>Actinomycetota</taxon>
        <taxon>Actinomycetes</taxon>
        <taxon>Streptosporangiales</taxon>
        <taxon>Nocardiopsidaceae</taxon>
        <taxon>Halostreptopolyspora</taxon>
    </lineage>
</organism>
<feature type="transmembrane region" description="Helical" evidence="1">
    <location>
        <begin position="37"/>
        <end position="60"/>
    </location>
</feature>
<feature type="transmembrane region" description="Helical" evidence="1">
    <location>
        <begin position="72"/>
        <end position="89"/>
    </location>
</feature>
<evidence type="ECO:0000256" key="1">
    <source>
        <dbReference type="SAM" id="Phobius"/>
    </source>
</evidence>
<feature type="transmembrane region" description="Helical" evidence="1">
    <location>
        <begin position="309"/>
        <end position="328"/>
    </location>
</feature>
<name>A0A3N0E7R7_9ACTN</name>
<evidence type="ECO:0000259" key="2">
    <source>
        <dbReference type="Pfam" id="PF02517"/>
    </source>
</evidence>
<feature type="transmembrane region" description="Helical" evidence="1">
    <location>
        <begin position="110"/>
        <end position="132"/>
    </location>
</feature>
<feature type="transmembrane region" description="Helical" evidence="1">
    <location>
        <begin position="254"/>
        <end position="274"/>
    </location>
</feature>
<dbReference type="Pfam" id="PF02517">
    <property type="entry name" value="Rce1-like"/>
    <property type="match status" value="1"/>
</dbReference>
<feature type="transmembrane region" description="Helical" evidence="1">
    <location>
        <begin position="280"/>
        <end position="302"/>
    </location>
</feature>
<sequence>MARSVVALAADATAREPRACAWSGEGAMVGTAIRRRVLGVGVAVFVAAAALLLVTGQPGVSVAGGYAPGQVWLFWTPVALAMLLARVVPPHPPEREMAERLRATMAGRSVGREVAVLAACLLGFPVGEAVLGPVFGAVDPVLTPLSYHTAKFLFLLFIPLMLIGSSGAMVNSDGVIPPRLAVWVTERWRWAGLVPVACYLLVVPFPVAAHPPELGSVPEHYDLLVTLAIGYTATALLEVVFFQGFLLSRLEVLLGRWPGIVLMALVYAFASLVGGSAPNGVVNAVAGAIAVQGVAALLYGYLWSRYRNIWLNALVQMGVVTLIVLPVAETLSW</sequence>
<protein>
    <submittedName>
        <fullName evidence="3">CPBP family intramembrane metalloprotease</fullName>
    </submittedName>
</protein>
<dbReference type="InterPro" id="IPR003675">
    <property type="entry name" value="Rce1/LyrA-like_dom"/>
</dbReference>
<keyword evidence="3" id="KW-0645">Protease</keyword>
<keyword evidence="3" id="KW-0482">Metalloprotease</keyword>
<keyword evidence="3" id="KW-0378">Hydrolase</keyword>
<dbReference type="GO" id="GO:0006508">
    <property type="term" value="P:proteolysis"/>
    <property type="evidence" value="ECO:0007669"/>
    <property type="project" value="UniProtKB-KW"/>
</dbReference>
<keyword evidence="1" id="KW-1133">Transmembrane helix</keyword>